<dbReference type="KEGG" id="vg:15011129"/>
<protein>
    <submittedName>
        <fullName evidence="1">Uncharacterized protein</fullName>
    </submittedName>
</protein>
<dbReference type="GeneID" id="15011129"/>
<keyword evidence="2" id="KW-1185">Reference proteome</keyword>
<organism evidence="1 2">
    <name type="scientific">Synechococcus phage S-SKS1</name>
    <dbReference type="NCBI Taxonomy" id="754042"/>
    <lineage>
        <taxon>Viruses</taxon>
        <taxon>Duplodnaviria</taxon>
        <taxon>Heunggongvirae</taxon>
        <taxon>Uroviricota</taxon>
        <taxon>Caudoviricetes</taxon>
        <taxon>Llyrvirus</taxon>
        <taxon>Llyrvirus SSKS1</taxon>
    </lineage>
</organism>
<dbReference type="RefSeq" id="YP_007674576.1">
    <property type="nucleotide sequence ID" value="NC_020851.1"/>
</dbReference>
<sequence>MALSQSVEASLRDAEQSLRNALAFAARQERPMVCSTIADMIGKIESVIQTDEILDKFENRKPGDSGMFGSWFNTDE</sequence>
<accession>M4QTK5</accession>
<dbReference type="Proteomes" id="UP000201252">
    <property type="component" value="Segment"/>
</dbReference>
<reference evidence="1 2" key="1">
    <citation type="submission" date="2010-10" db="EMBL/GenBank/DDBJ databases">
        <title>The Genome Sequence of Synechococcus phage S-SKS1.</title>
        <authorList>
            <consortium name="The Broad Institute Genome Sequencing Platform"/>
            <person name="Henn M.R."/>
            <person name="Clokie M."/>
            <person name="Levin J."/>
            <person name="Malboeuf C."/>
            <person name="Casali M."/>
            <person name="Russ C."/>
            <person name="Lennon N."/>
            <person name="Chapman S.B."/>
            <person name="Erlich R."/>
            <person name="Young S.K."/>
            <person name="Yandava C."/>
            <person name="Zeng Q."/>
            <person name="Alvarado L."/>
            <person name="Anderson S."/>
            <person name="Berlin A."/>
            <person name="Chen Z."/>
            <person name="Freedman E."/>
            <person name="Gellesch M."/>
            <person name="Goldberg J."/>
            <person name="Green L."/>
            <person name="Griggs A."/>
            <person name="Gujja S."/>
            <person name="Heilman E.R."/>
            <person name="Heiman D."/>
            <person name="Hollinger A."/>
            <person name="Howarth C."/>
            <person name="Larson L."/>
            <person name="Mehta T."/>
            <person name="Pearson M."/>
            <person name="Roberts A."/>
            <person name="Ryan E."/>
            <person name="Saif S."/>
            <person name="Shea T."/>
            <person name="Shenoy N."/>
            <person name="Sisk P."/>
            <person name="Stolte C."/>
            <person name="Sykes S."/>
            <person name="White J."/>
            <person name="Haas B."/>
            <person name="Nusbaum C."/>
            <person name="Birren B."/>
        </authorList>
    </citation>
    <scope>NUCLEOTIDE SEQUENCE [LARGE SCALE GENOMIC DNA]</scope>
</reference>
<evidence type="ECO:0000313" key="1">
    <source>
        <dbReference type="EMBL" id="AGH31724.1"/>
    </source>
</evidence>
<dbReference type="EMBL" id="HQ633071">
    <property type="protein sequence ID" value="AGH31724.1"/>
    <property type="molecule type" value="Genomic_DNA"/>
</dbReference>
<name>M4QTK5_9CAUD</name>
<gene>
    <name evidence="1" type="ORF">SWZG_00218</name>
</gene>
<proteinExistence type="predicted"/>
<evidence type="ECO:0000313" key="2">
    <source>
        <dbReference type="Proteomes" id="UP000201252"/>
    </source>
</evidence>
<dbReference type="OrthoDB" id="27859at10239"/>